<dbReference type="EMBL" id="JAGETR010000069">
    <property type="protein sequence ID" value="MBO2006889.1"/>
    <property type="molecule type" value="Genomic_DNA"/>
</dbReference>
<sequence>MFGIPAVMMLSLMPAGTPVHMPKSFPAASRRPISLGCAAPTCSAATWRRHSHRIDRGDAGQHA</sequence>
<organism evidence="1">
    <name type="scientific">Serratia marcescens</name>
    <dbReference type="NCBI Taxonomy" id="615"/>
    <lineage>
        <taxon>Bacteria</taxon>
        <taxon>Pseudomonadati</taxon>
        <taxon>Pseudomonadota</taxon>
        <taxon>Gammaproteobacteria</taxon>
        <taxon>Enterobacterales</taxon>
        <taxon>Yersiniaceae</taxon>
        <taxon>Serratia</taxon>
    </lineage>
</organism>
<evidence type="ECO:0000313" key="1">
    <source>
        <dbReference type="EMBL" id="MBO2006889.1"/>
    </source>
</evidence>
<dbReference type="AlphaFoldDB" id="A0A939NT08"/>
<comment type="caution">
    <text evidence="1">The sequence shown here is derived from an EMBL/GenBank/DDBJ whole genome shotgun (WGS) entry which is preliminary data.</text>
</comment>
<proteinExistence type="predicted"/>
<protein>
    <submittedName>
        <fullName evidence="1">Uncharacterized protein</fullName>
    </submittedName>
</protein>
<gene>
    <name evidence="1" type="ORF">J4732_11535</name>
</gene>
<accession>A0A939NT08</accession>
<reference evidence="1" key="1">
    <citation type="submission" date="2021-03" db="EMBL/GenBank/DDBJ databases">
        <title>Molecular epidemiology and mechanisms of colistin and carbapenem resistance in Enterobacteriaceae from clinical isolates, the environment and porcine samples in Pretoria, South Africa.</title>
        <authorList>
            <person name="Bogoshi D."/>
            <person name="Mbelle N.M."/>
            <person name="Naidoo V."/>
            <person name="Osei Sekyere J."/>
        </authorList>
    </citation>
    <scope>NUCLEOTIDE SEQUENCE</scope>
    <source>
        <strain evidence="1">C080</strain>
    </source>
</reference>
<name>A0A939NT08_SERMA</name>